<name>A0A151P866_ALLMI</name>
<dbReference type="EMBL" id="AKHW03000629">
    <property type="protein sequence ID" value="KYO45287.1"/>
    <property type="molecule type" value="Genomic_DNA"/>
</dbReference>
<comment type="caution">
    <text evidence="2">The sequence shown here is derived from an EMBL/GenBank/DDBJ whole genome shotgun (WGS) entry which is preliminary data.</text>
</comment>
<evidence type="ECO:0000313" key="2">
    <source>
        <dbReference type="EMBL" id="KYO45287.1"/>
    </source>
</evidence>
<proteinExistence type="predicted"/>
<dbReference type="AlphaFoldDB" id="A0A151P866"/>
<accession>A0A151P866</accession>
<protein>
    <submittedName>
        <fullName evidence="2">Uncharacterized protein</fullName>
    </submittedName>
</protein>
<sequence length="72" mass="7393">MESPMGIAGGGRDCRSSEALGEGPSGDRGDAAVKGRRRWLNGAAGSVPQFPPRETPGIDGLAVGGCKKRRVE</sequence>
<evidence type="ECO:0000256" key="1">
    <source>
        <dbReference type="SAM" id="MobiDB-lite"/>
    </source>
</evidence>
<organism evidence="2 3">
    <name type="scientific">Alligator mississippiensis</name>
    <name type="common">American alligator</name>
    <dbReference type="NCBI Taxonomy" id="8496"/>
    <lineage>
        <taxon>Eukaryota</taxon>
        <taxon>Metazoa</taxon>
        <taxon>Chordata</taxon>
        <taxon>Craniata</taxon>
        <taxon>Vertebrata</taxon>
        <taxon>Euteleostomi</taxon>
        <taxon>Archelosauria</taxon>
        <taxon>Archosauria</taxon>
        <taxon>Crocodylia</taxon>
        <taxon>Alligatoridae</taxon>
        <taxon>Alligatorinae</taxon>
        <taxon>Alligator</taxon>
    </lineage>
</organism>
<dbReference type="Proteomes" id="UP000050525">
    <property type="component" value="Unassembled WGS sequence"/>
</dbReference>
<reference evidence="2 3" key="1">
    <citation type="journal article" date="2012" name="Genome Biol.">
        <title>Sequencing three crocodilian genomes to illuminate the evolution of archosaurs and amniotes.</title>
        <authorList>
            <person name="St John J.A."/>
            <person name="Braun E.L."/>
            <person name="Isberg S.R."/>
            <person name="Miles L.G."/>
            <person name="Chong A.Y."/>
            <person name="Gongora J."/>
            <person name="Dalzell P."/>
            <person name="Moran C."/>
            <person name="Bed'hom B."/>
            <person name="Abzhanov A."/>
            <person name="Burgess S.C."/>
            <person name="Cooksey A.M."/>
            <person name="Castoe T.A."/>
            <person name="Crawford N.G."/>
            <person name="Densmore L.D."/>
            <person name="Drew J.C."/>
            <person name="Edwards S.V."/>
            <person name="Faircloth B.C."/>
            <person name="Fujita M.K."/>
            <person name="Greenwold M.J."/>
            <person name="Hoffmann F.G."/>
            <person name="Howard J.M."/>
            <person name="Iguchi T."/>
            <person name="Janes D.E."/>
            <person name="Khan S.Y."/>
            <person name="Kohno S."/>
            <person name="de Koning A.J."/>
            <person name="Lance S.L."/>
            <person name="McCarthy F.M."/>
            <person name="McCormack J.E."/>
            <person name="Merchant M.E."/>
            <person name="Peterson D.G."/>
            <person name="Pollock D.D."/>
            <person name="Pourmand N."/>
            <person name="Raney B.J."/>
            <person name="Roessler K.A."/>
            <person name="Sanford J.R."/>
            <person name="Sawyer R.H."/>
            <person name="Schmidt C.J."/>
            <person name="Triplett E.W."/>
            <person name="Tuberville T.D."/>
            <person name="Venegas-Anaya M."/>
            <person name="Howard J.T."/>
            <person name="Jarvis E.D."/>
            <person name="Guillette L.J.Jr."/>
            <person name="Glenn T.C."/>
            <person name="Green R.E."/>
            <person name="Ray D.A."/>
        </authorList>
    </citation>
    <scope>NUCLEOTIDE SEQUENCE [LARGE SCALE GENOMIC DNA]</scope>
    <source>
        <strain evidence="2">KSC_2009_1</strain>
    </source>
</reference>
<keyword evidence="3" id="KW-1185">Reference proteome</keyword>
<gene>
    <name evidence="2" type="ORF">Y1Q_0014727</name>
</gene>
<feature type="region of interest" description="Disordered" evidence="1">
    <location>
        <begin position="1"/>
        <end position="72"/>
    </location>
</feature>
<evidence type="ECO:0000313" key="3">
    <source>
        <dbReference type="Proteomes" id="UP000050525"/>
    </source>
</evidence>